<reference evidence="2 3" key="1">
    <citation type="journal article" date="2009" name="PLoS ONE">
        <title>Rapid evolution of virulence and drug resistance in the emerging zoonotic pathogen Streptococcus suis.</title>
        <authorList>
            <person name="Holden M.T.G."/>
            <person name="Hauser H."/>
            <person name="Sanders M."/>
            <person name="Ngo T.H."/>
            <person name="Cherevach I."/>
            <person name="Cronin A."/>
            <person name="Goodhead I."/>
            <person name="Mungall K."/>
            <person name="Quail M.A."/>
            <person name="Price C."/>
            <person name="Rabbinowitsch E."/>
            <person name="Sharp S."/>
            <person name="Croucher N.J."/>
            <person name="Chieu T.B."/>
            <person name="Mai N.T.H."/>
            <person name="Diep T.S."/>
            <person name="Chinh N.T."/>
            <person name="Kehoe M."/>
            <person name="Leigh J.A."/>
            <person name="Ward P.N."/>
            <person name="Dowson C.G."/>
            <person name="Whatmore A.M."/>
            <person name="Chanter N."/>
            <person name="Iversen P."/>
            <person name="Gottschalk M."/>
            <person name="Slater J.D."/>
            <person name="Smith H.E."/>
            <person name="Spratt B.G."/>
            <person name="Xu J."/>
            <person name="Ye C."/>
            <person name="Bentley S."/>
            <person name="Barrell B.G."/>
            <person name="Schultsz C."/>
            <person name="Maskell D.J."/>
            <person name="Parkhill J."/>
        </authorList>
    </citation>
    <scope>NUCLEOTIDE SEQUENCE [LARGE SCALE GENOMIC DNA]</scope>
    <source>
        <strain evidence="2 3">BM407</strain>
    </source>
</reference>
<dbReference type="HOGENOM" id="CLU_3405816_0_0_9"/>
<feature type="region of interest" description="Disordered" evidence="1">
    <location>
        <begin position="1"/>
        <end position="30"/>
    </location>
</feature>
<keyword evidence="3" id="KW-1185">Reference proteome</keyword>
<dbReference type="KEGG" id="ssb:SSUBM407_1190"/>
<dbReference type="Proteomes" id="UP000009077">
    <property type="component" value="Chromosome"/>
</dbReference>
<accession>A0A0H3N4Q0</accession>
<feature type="compositionally biased region" description="Polar residues" evidence="1">
    <location>
        <begin position="8"/>
        <end position="19"/>
    </location>
</feature>
<gene>
    <name evidence="2" type="ordered locus">SSUBM407_1190</name>
</gene>
<evidence type="ECO:0000313" key="2">
    <source>
        <dbReference type="EMBL" id="CAZ56048.1"/>
    </source>
</evidence>
<organism evidence="2 3">
    <name type="scientific">Streptococcus suis (strain BM407)</name>
    <dbReference type="NCBI Taxonomy" id="568814"/>
    <lineage>
        <taxon>Bacteria</taxon>
        <taxon>Bacillati</taxon>
        <taxon>Bacillota</taxon>
        <taxon>Bacilli</taxon>
        <taxon>Lactobacillales</taxon>
        <taxon>Streptococcaceae</taxon>
        <taxon>Streptococcus</taxon>
    </lineage>
</organism>
<name>A0A0H3N4Q0_STRS4</name>
<dbReference type="EMBL" id="FM252032">
    <property type="protein sequence ID" value="CAZ56048.1"/>
    <property type="molecule type" value="Genomic_DNA"/>
</dbReference>
<evidence type="ECO:0000313" key="3">
    <source>
        <dbReference type="Proteomes" id="UP000009077"/>
    </source>
</evidence>
<sequence length="30" mass="3365">MIYHLLDKSTSQVNTGSKKSTVKPVENMVE</sequence>
<evidence type="ECO:0000256" key="1">
    <source>
        <dbReference type="SAM" id="MobiDB-lite"/>
    </source>
</evidence>
<proteinExistence type="predicted"/>
<dbReference type="AlphaFoldDB" id="A0A0H3N4Q0"/>
<protein>
    <submittedName>
        <fullName evidence="2">Uncharacterized protein</fullName>
    </submittedName>
</protein>